<dbReference type="Gene3D" id="2.60.120.560">
    <property type="entry name" value="Exo-inulinase, domain 1"/>
    <property type="match status" value="1"/>
</dbReference>
<protein>
    <submittedName>
        <fullName evidence="2">DUF1080 domain-containing protein</fullName>
    </submittedName>
</protein>
<dbReference type="AlphaFoldDB" id="A0A6M0IED8"/>
<feature type="domain" description="3-keto-alpha-glucoside-1,2-lyase/3-keto-2-hydroxy-glucal hydratase" evidence="1">
    <location>
        <begin position="24"/>
        <end position="215"/>
    </location>
</feature>
<organism evidence="2 3">
    <name type="scientific">Spirosoma agri</name>
    <dbReference type="NCBI Taxonomy" id="1987381"/>
    <lineage>
        <taxon>Bacteria</taxon>
        <taxon>Pseudomonadati</taxon>
        <taxon>Bacteroidota</taxon>
        <taxon>Cytophagia</taxon>
        <taxon>Cytophagales</taxon>
        <taxon>Cytophagaceae</taxon>
        <taxon>Spirosoma</taxon>
    </lineage>
</organism>
<evidence type="ECO:0000259" key="1">
    <source>
        <dbReference type="Pfam" id="PF06439"/>
    </source>
</evidence>
<sequence>MNFGLVSMIPPLPVSSASQSSATGWRQLFNGTDLTGWKHVGKGRMSVEKGMIRGHGGLGLLYWTNEKFSNCTIRVVYKMQKFNSNSGVFIRVPIEPYEEWMPVFYGYEVQIDNHPETSKEDDYHITGTLYSLTKPLAKPGEPGPEWNTMDITLDGLRTIVQVNGVKVTDYREGDPVPPRKFDFEPHHGPRPASGYIGLQNHGDNDVVYFKEVSVKPLH</sequence>
<dbReference type="InterPro" id="IPR010496">
    <property type="entry name" value="AL/BT2_dom"/>
</dbReference>
<evidence type="ECO:0000313" key="2">
    <source>
        <dbReference type="EMBL" id="NEU66629.1"/>
    </source>
</evidence>
<comment type="caution">
    <text evidence="2">The sequence shown here is derived from an EMBL/GenBank/DDBJ whole genome shotgun (WGS) entry which is preliminary data.</text>
</comment>
<dbReference type="Proteomes" id="UP000477386">
    <property type="component" value="Unassembled WGS sequence"/>
</dbReference>
<evidence type="ECO:0000313" key="3">
    <source>
        <dbReference type="Proteomes" id="UP000477386"/>
    </source>
</evidence>
<name>A0A6M0IED8_9BACT</name>
<proteinExistence type="predicted"/>
<dbReference type="Pfam" id="PF06439">
    <property type="entry name" value="3keto-disac_hyd"/>
    <property type="match status" value="1"/>
</dbReference>
<gene>
    <name evidence="2" type="ORF">GK091_07035</name>
</gene>
<dbReference type="EMBL" id="JAAGNZ010000001">
    <property type="protein sequence ID" value="NEU66629.1"/>
    <property type="molecule type" value="Genomic_DNA"/>
</dbReference>
<keyword evidence="3" id="KW-1185">Reference proteome</keyword>
<reference evidence="2 3" key="1">
    <citation type="submission" date="2020-02" db="EMBL/GenBank/DDBJ databases">
        <title>Draft genome sequence of two Spirosoma agri KCTC 52727 and Spirosoma terrae KCTC 52035.</title>
        <authorList>
            <person name="Rojas J."/>
            <person name="Ambika Manirajan B."/>
            <person name="Ratering S."/>
            <person name="Suarez C."/>
            <person name="Schnell S."/>
        </authorList>
    </citation>
    <scope>NUCLEOTIDE SEQUENCE [LARGE SCALE GENOMIC DNA]</scope>
    <source>
        <strain evidence="2 3">KCTC 52727</strain>
    </source>
</reference>
<accession>A0A6M0IED8</accession>
<dbReference type="GO" id="GO:0016787">
    <property type="term" value="F:hydrolase activity"/>
    <property type="evidence" value="ECO:0007669"/>
    <property type="project" value="InterPro"/>
</dbReference>